<keyword evidence="2 5" id="KW-0812">Transmembrane</keyword>
<feature type="transmembrane region" description="Helical" evidence="5">
    <location>
        <begin position="15"/>
        <end position="35"/>
    </location>
</feature>
<feature type="domain" description="G-protein coupled receptors family 1 profile" evidence="6">
    <location>
        <begin position="25"/>
        <end position="286"/>
    </location>
</feature>
<dbReference type="PANTHER" id="PTHR46641">
    <property type="entry name" value="FMRFAMIDE RECEPTOR-RELATED"/>
    <property type="match status" value="1"/>
</dbReference>
<keyword evidence="3 5" id="KW-1133">Transmembrane helix</keyword>
<name>A0A813XR36_9BILA</name>
<dbReference type="EMBL" id="CAJOAY010000226">
    <property type="protein sequence ID" value="CAF3593084.1"/>
    <property type="molecule type" value="Genomic_DNA"/>
</dbReference>
<dbReference type="PANTHER" id="PTHR46641:SF18">
    <property type="entry name" value="G-PROTEIN COUPLED RECEPTORS FAMILY 1 PROFILE DOMAIN-CONTAINING PROTEIN"/>
    <property type="match status" value="1"/>
</dbReference>
<feature type="transmembrane region" description="Helical" evidence="5">
    <location>
        <begin position="127"/>
        <end position="147"/>
    </location>
</feature>
<comment type="subcellular location">
    <subcellularLocation>
        <location evidence="1">Membrane</location>
    </subcellularLocation>
</comment>
<dbReference type="Proteomes" id="UP000663881">
    <property type="component" value="Unassembled WGS sequence"/>
</dbReference>
<comment type="caution">
    <text evidence="7">The sequence shown here is derived from an EMBL/GenBank/DDBJ whole genome shotgun (WGS) entry which is preliminary data.</text>
</comment>
<evidence type="ECO:0000313" key="8">
    <source>
        <dbReference type="EMBL" id="CAF3593084.1"/>
    </source>
</evidence>
<protein>
    <recommendedName>
        <fullName evidence="6">G-protein coupled receptors family 1 profile domain-containing protein</fullName>
    </recommendedName>
</protein>
<dbReference type="InterPro" id="IPR017452">
    <property type="entry name" value="GPCR_Rhodpsn_7TM"/>
</dbReference>
<reference evidence="7" key="1">
    <citation type="submission" date="2021-02" db="EMBL/GenBank/DDBJ databases">
        <authorList>
            <person name="Nowell W R."/>
        </authorList>
    </citation>
    <scope>NUCLEOTIDE SEQUENCE</scope>
</reference>
<feature type="transmembrane region" description="Helical" evidence="5">
    <location>
        <begin position="85"/>
        <end position="106"/>
    </location>
</feature>
<evidence type="ECO:0000313" key="7">
    <source>
        <dbReference type="EMBL" id="CAF0868843.1"/>
    </source>
</evidence>
<dbReference type="AlphaFoldDB" id="A0A813XR36"/>
<dbReference type="OrthoDB" id="10315122at2759"/>
<sequence>MSSSILSTVQYDLNFYGSLVFMIFGTIGNIFIVILFNKHHQNACAIYLKYSAIVNTVNLIYYIPLRIFPIDYSRGTRDVLILCKITIYIPNVIGQIAKTLVVMACIDRYLITSDHASFRAFSTPKRAKFVIFFAIIFWIIFPIHAPIMQTIINGQCVKYGIYLTIYTFYAIVFIGGGPIIILITFSYLTYRNMKQIKARIQPILIHTTTENNSIRRKDRDLLIIVIAEVFVYLMTTSLYPIILLEMVISQYAIPNKSIQYTQIENFINNFSIFLLYIISAIPFYIYLISSKAFRRDFTQLIIHIYQKLTRQPNNQTIPRSQHTLNQQETRA</sequence>
<feature type="transmembrane region" description="Helical" evidence="5">
    <location>
        <begin position="159"/>
        <end position="190"/>
    </location>
</feature>
<evidence type="ECO:0000256" key="3">
    <source>
        <dbReference type="ARBA" id="ARBA00022989"/>
    </source>
</evidence>
<evidence type="ECO:0000256" key="1">
    <source>
        <dbReference type="ARBA" id="ARBA00004370"/>
    </source>
</evidence>
<feature type="transmembrane region" description="Helical" evidence="5">
    <location>
        <begin position="266"/>
        <end position="287"/>
    </location>
</feature>
<dbReference type="GO" id="GO:0016020">
    <property type="term" value="C:membrane"/>
    <property type="evidence" value="ECO:0007669"/>
    <property type="project" value="UniProtKB-SubCell"/>
</dbReference>
<accession>A0A813XR36</accession>
<keyword evidence="4 5" id="KW-0472">Membrane</keyword>
<organism evidence="7 9">
    <name type="scientific">Adineta steineri</name>
    <dbReference type="NCBI Taxonomy" id="433720"/>
    <lineage>
        <taxon>Eukaryota</taxon>
        <taxon>Metazoa</taxon>
        <taxon>Spiralia</taxon>
        <taxon>Gnathifera</taxon>
        <taxon>Rotifera</taxon>
        <taxon>Eurotatoria</taxon>
        <taxon>Bdelloidea</taxon>
        <taxon>Adinetida</taxon>
        <taxon>Adinetidae</taxon>
        <taxon>Adineta</taxon>
    </lineage>
</organism>
<dbReference type="SUPFAM" id="SSF81321">
    <property type="entry name" value="Family A G protein-coupled receptor-like"/>
    <property type="match status" value="1"/>
</dbReference>
<dbReference type="EMBL" id="CAJNON010000049">
    <property type="protein sequence ID" value="CAF0868843.1"/>
    <property type="molecule type" value="Genomic_DNA"/>
</dbReference>
<feature type="transmembrane region" description="Helical" evidence="5">
    <location>
        <begin position="47"/>
        <end position="65"/>
    </location>
</feature>
<dbReference type="InterPro" id="IPR052954">
    <property type="entry name" value="GPCR-Ligand_Int"/>
</dbReference>
<gene>
    <name evidence="8" type="ORF">OKA104_LOCUS6217</name>
    <name evidence="7" type="ORF">VCS650_LOCUS7607</name>
</gene>
<feature type="transmembrane region" description="Helical" evidence="5">
    <location>
        <begin position="221"/>
        <end position="242"/>
    </location>
</feature>
<evidence type="ECO:0000259" key="6">
    <source>
        <dbReference type="PROSITE" id="PS50262"/>
    </source>
</evidence>
<dbReference type="Gene3D" id="1.20.1070.10">
    <property type="entry name" value="Rhodopsin 7-helix transmembrane proteins"/>
    <property type="match status" value="1"/>
</dbReference>
<proteinExistence type="predicted"/>
<dbReference type="Proteomes" id="UP000663891">
    <property type="component" value="Unassembled WGS sequence"/>
</dbReference>
<dbReference type="PROSITE" id="PS50262">
    <property type="entry name" value="G_PROTEIN_RECEP_F1_2"/>
    <property type="match status" value="1"/>
</dbReference>
<evidence type="ECO:0000313" key="9">
    <source>
        <dbReference type="Proteomes" id="UP000663891"/>
    </source>
</evidence>
<evidence type="ECO:0000256" key="2">
    <source>
        <dbReference type="ARBA" id="ARBA00022692"/>
    </source>
</evidence>
<evidence type="ECO:0000256" key="4">
    <source>
        <dbReference type="ARBA" id="ARBA00023136"/>
    </source>
</evidence>
<evidence type="ECO:0000256" key="5">
    <source>
        <dbReference type="SAM" id="Phobius"/>
    </source>
</evidence>